<keyword evidence="1" id="KW-0812">Transmembrane</keyword>
<keyword evidence="1" id="KW-0472">Membrane</keyword>
<keyword evidence="3" id="KW-1185">Reference proteome</keyword>
<gene>
    <name evidence="2" type="ORF">OUZ56_011837</name>
</gene>
<feature type="transmembrane region" description="Helical" evidence="1">
    <location>
        <begin position="51"/>
        <end position="73"/>
    </location>
</feature>
<evidence type="ECO:0000256" key="1">
    <source>
        <dbReference type="SAM" id="Phobius"/>
    </source>
</evidence>
<dbReference type="Proteomes" id="UP001234178">
    <property type="component" value="Unassembled WGS sequence"/>
</dbReference>
<organism evidence="2 3">
    <name type="scientific">Daphnia magna</name>
    <dbReference type="NCBI Taxonomy" id="35525"/>
    <lineage>
        <taxon>Eukaryota</taxon>
        <taxon>Metazoa</taxon>
        <taxon>Ecdysozoa</taxon>
        <taxon>Arthropoda</taxon>
        <taxon>Crustacea</taxon>
        <taxon>Branchiopoda</taxon>
        <taxon>Diplostraca</taxon>
        <taxon>Cladocera</taxon>
        <taxon>Anomopoda</taxon>
        <taxon>Daphniidae</taxon>
        <taxon>Daphnia</taxon>
    </lineage>
</organism>
<sequence length="121" mass="13674">MEGLVSTVSRQGLLSNPSKLDHRLPPQRSFHAIQRPRLSTDQRRKLSEVPVHFLCFFIVLLSCWNIIILGIFLGGVRERLLLCVFRSVLVIHCRVCLPKLLPPAGAVLLLLRLVLSGFLHC</sequence>
<keyword evidence="1" id="KW-1133">Transmembrane helix</keyword>
<accession>A0ABQ9Z194</accession>
<proteinExistence type="predicted"/>
<name>A0ABQ9Z194_9CRUS</name>
<reference evidence="2 3" key="1">
    <citation type="journal article" date="2023" name="Nucleic Acids Res.">
        <title>The hologenome of Daphnia magna reveals possible DNA methylation and microbiome-mediated evolution of the host genome.</title>
        <authorList>
            <person name="Chaturvedi A."/>
            <person name="Li X."/>
            <person name="Dhandapani V."/>
            <person name="Marshall H."/>
            <person name="Kissane S."/>
            <person name="Cuenca-Cambronero M."/>
            <person name="Asole G."/>
            <person name="Calvet F."/>
            <person name="Ruiz-Romero M."/>
            <person name="Marangio P."/>
            <person name="Guigo R."/>
            <person name="Rago D."/>
            <person name="Mirbahai L."/>
            <person name="Eastwood N."/>
            <person name="Colbourne J.K."/>
            <person name="Zhou J."/>
            <person name="Mallon E."/>
            <person name="Orsini L."/>
        </authorList>
    </citation>
    <scope>NUCLEOTIDE SEQUENCE [LARGE SCALE GENOMIC DNA]</scope>
    <source>
        <strain evidence="2">LRV0_1</strain>
    </source>
</reference>
<protein>
    <submittedName>
        <fullName evidence="2">Uncharacterized protein</fullName>
    </submittedName>
</protein>
<comment type="caution">
    <text evidence="2">The sequence shown here is derived from an EMBL/GenBank/DDBJ whole genome shotgun (WGS) entry which is preliminary data.</text>
</comment>
<dbReference type="EMBL" id="JAOYFB010000002">
    <property type="protein sequence ID" value="KAK4006679.1"/>
    <property type="molecule type" value="Genomic_DNA"/>
</dbReference>
<evidence type="ECO:0000313" key="3">
    <source>
        <dbReference type="Proteomes" id="UP001234178"/>
    </source>
</evidence>
<evidence type="ECO:0000313" key="2">
    <source>
        <dbReference type="EMBL" id="KAK4006679.1"/>
    </source>
</evidence>